<dbReference type="InterPro" id="IPR006594">
    <property type="entry name" value="LisH"/>
</dbReference>
<name>A0A067LXH2_BOTB1</name>
<sequence>MSPLRSRIHDPFASSRLLRQLVLSYLCHHCYANTAQVFAEESRFIGEPIDTVPLILAAFGHRNEDDAPTNLGGAEIAPELPGDAHGHGGEEGLAEDTTMEDWSERRGGHEEMVKISDLHDEGLKQSDSFAEAELKHVALRKQIREDILAGDITGATAILNSHFPAVLSCVHSTTSACPSCYPLLSPPPSQPGRQPFSPVSLSAPHLSLNLKIQSFIESIRNVPTAPVSFYSEQPGPTRPIPALPSPTVLSAAQDLFRVASSLPNSEDRATYLKELGNVAALIAYPSPETSPVAFYLSMERREAVASQINSAILLRSSRPPVPYLEHYMRQLSFVLTCMHETNVKIPATKHPLFLPLGVEIKADVIQPFDLRKYMAG</sequence>
<dbReference type="PROSITE" id="PS50896">
    <property type="entry name" value="LISH"/>
    <property type="match status" value="1"/>
</dbReference>
<dbReference type="SMART" id="SM00667">
    <property type="entry name" value="LisH"/>
    <property type="match status" value="1"/>
</dbReference>
<evidence type="ECO:0000313" key="3">
    <source>
        <dbReference type="EMBL" id="KDQ07040.1"/>
    </source>
</evidence>
<dbReference type="STRING" id="930990.A0A067LXH2"/>
<dbReference type="InParanoid" id="A0A067LXH2"/>
<feature type="region of interest" description="Disordered" evidence="1">
    <location>
        <begin position="67"/>
        <end position="99"/>
    </location>
</feature>
<protein>
    <recommendedName>
        <fullName evidence="2">CRA domain-containing protein</fullName>
    </recommendedName>
</protein>
<dbReference type="OrthoDB" id="8048523at2759"/>
<dbReference type="HOGENOM" id="CLU_055335_0_0_1"/>
<keyword evidence="4" id="KW-1185">Reference proteome</keyword>
<feature type="domain" description="CRA" evidence="2">
    <location>
        <begin position="243"/>
        <end position="344"/>
    </location>
</feature>
<dbReference type="SMART" id="SM00757">
    <property type="entry name" value="CRA"/>
    <property type="match status" value="1"/>
</dbReference>
<gene>
    <name evidence="3" type="ORF">BOTBODRAFT_192637</name>
</gene>
<dbReference type="EMBL" id="KL198116">
    <property type="protein sequence ID" value="KDQ07040.1"/>
    <property type="molecule type" value="Genomic_DNA"/>
</dbReference>
<dbReference type="InterPro" id="IPR024964">
    <property type="entry name" value="CTLH/CRA"/>
</dbReference>
<dbReference type="Proteomes" id="UP000027195">
    <property type="component" value="Unassembled WGS sequence"/>
</dbReference>
<dbReference type="Pfam" id="PF10607">
    <property type="entry name" value="CTLH"/>
    <property type="match status" value="1"/>
</dbReference>
<dbReference type="PANTHER" id="PTHR12864">
    <property type="entry name" value="RAN BINDING PROTEIN 9-RELATED"/>
    <property type="match status" value="1"/>
</dbReference>
<reference evidence="4" key="1">
    <citation type="journal article" date="2014" name="Proc. Natl. Acad. Sci. U.S.A.">
        <title>Extensive sampling of basidiomycete genomes demonstrates inadequacy of the white-rot/brown-rot paradigm for wood decay fungi.</title>
        <authorList>
            <person name="Riley R."/>
            <person name="Salamov A.A."/>
            <person name="Brown D.W."/>
            <person name="Nagy L.G."/>
            <person name="Floudas D."/>
            <person name="Held B.W."/>
            <person name="Levasseur A."/>
            <person name="Lombard V."/>
            <person name="Morin E."/>
            <person name="Otillar R."/>
            <person name="Lindquist E.A."/>
            <person name="Sun H."/>
            <person name="LaButti K.M."/>
            <person name="Schmutz J."/>
            <person name="Jabbour D."/>
            <person name="Luo H."/>
            <person name="Baker S.E."/>
            <person name="Pisabarro A.G."/>
            <person name="Walton J.D."/>
            <person name="Blanchette R.A."/>
            <person name="Henrissat B."/>
            <person name="Martin F."/>
            <person name="Cullen D."/>
            <person name="Hibbett D.S."/>
            <person name="Grigoriev I.V."/>
        </authorList>
    </citation>
    <scope>NUCLEOTIDE SEQUENCE [LARGE SCALE GENOMIC DNA]</scope>
    <source>
        <strain evidence="4">FD-172 SS1</strain>
    </source>
</reference>
<dbReference type="InterPro" id="IPR013144">
    <property type="entry name" value="CRA_dom"/>
</dbReference>
<dbReference type="AlphaFoldDB" id="A0A067LXH2"/>
<accession>A0A067LXH2</accession>
<organism evidence="3 4">
    <name type="scientific">Botryobasidium botryosum (strain FD-172 SS1)</name>
    <dbReference type="NCBI Taxonomy" id="930990"/>
    <lineage>
        <taxon>Eukaryota</taxon>
        <taxon>Fungi</taxon>
        <taxon>Dikarya</taxon>
        <taxon>Basidiomycota</taxon>
        <taxon>Agaricomycotina</taxon>
        <taxon>Agaricomycetes</taxon>
        <taxon>Cantharellales</taxon>
        <taxon>Botryobasidiaceae</taxon>
        <taxon>Botryobasidium</taxon>
    </lineage>
</organism>
<evidence type="ECO:0000313" key="4">
    <source>
        <dbReference type="Proteomes" id="UP000027195"/>
    </source>
</evidence>
<dbReference type="InterPro" id="IPR050618">
    <property type="entry name" value="Ubq-SigPath_Reg"/>
</dbReference>
<evidence type="ECO:0000259" key="2">
    <source>
        <dbReference type="SMART" id="SM00757"/>
    </source>
</evidence>
<evidence type="ECO:0000256" key="1">
    <source>
        <dbReference type="SAM" id="MobiDB-lite"/>
    </source>
</evidence>
<proteinExistence type="predicted"/>